<evidence type="ECO:0000256" key="2">
    <source>
        <dbReference type="PROSITE-ProRule" id="PRU00325"/>
    </source>
</evidence>
<evidence type="ECO:0000256" key="1">
    <source>
        <dbReference type="ARBA" id="ARBA00022801"/>
    </source>
</evidence>
<organism evidence="6 7">
    <name type="scientific">Marinoscillum luteum</name>
    <dbReference type="NCBI Taxonomy" id="861051"/>
    <lineage>
        <taxon>Bacteria</taxon>
        <taxon>Pseudomonadati</taxon>
        <taxon>Bacteroidota</taxon>
        <taxon>Cytophagia</taxon>
        <taxon>Cytophagales</taxon>
        <taxon>Reichenbachiellaceae</taxon>
        <taxon>Marinoscillum</taxon>
    </lineage>
</organism>
<proteinExistence type="predicted"/>
<dbReference type="InterPro" id="IPR050496">
    <property type="entry name" value="SNF2_RAD54_helicase_repair"/>
</dbReference>
<comment type="caution">
    <text evidence="6">The sequence shown here is derived from an EMBL/GenBank/DDBJ whole genome shotgun (WGS) entry which is preliminary data.</text>
</comment>
<keyword evidence="2" id="KW-0862">Zinc</keyword>
<evidence type="ECO:0000313" key="7">
    <source>
        <dbReference type="Proteomes" id="UP001610063"/>
    </source>
</evidence>
<protein>
    <submittedName>
        <fullName evidence="6">DEAD/DEAH box helicase</fullName>
        <ecNumber evidence="6">3.6.4.-</ecNumber>
    </submittedName>
</protein>
<evidence type="ECO:0000259" key="5">
    <source>
        <dbReference type="PROSITE" id="PS51194"/>
    </source>
</evidence>
<evidence type="ECO:0000259" key="3">
    <source>
        <dbReference type="PROSITE" id="PS50966"/>
    </source>
</evidence>
<gene>
    <name evidence="6" type="ORF">ACHKAR_02045</name>
</gene>
<evidence type="ECO:0000313" key="6">
    <source>
        <dbReference type="EMBL" id="MFH6982196.1"/>
    </source>
</evidence>
<dbReference type="InterPro" id="IPR013663">
    <property type="entry name" value="Helicase_SWF/SNF/SWI_bac"/>
</dbReference>
<dbReference type="InterPro" id="IPR007527">
    <property type="entry name" value="Znf_SWIM"/>
</dbReference>
<dbReference type="Pfam" id="PF00271">
    <property type="entry name" value="Helicase_C"/>
    <property type="match status" value="1"/>
</dbReference>
<feature type="domain" description="Helicase C-terminal" evidence="5">
    <location>
        <begin position="927"/>
        <end position="1078"/>
    </location>
</feature>
<dbReference type="EMBL" id="JBIPKE010000010">
    <property type="protein sequence ID" value="MFH6982196.1"/>
    <property type="molecule type" value="Genomic_DNA"/>
</dbReference>
<dbReference type="InterPro" id="IPR001650">
    <property type="entry name" value="Helicase_C-like"/>
</dbReference>
<dbReference type="InterPro" id="IPR049730">
    <property type="entry name" value="SNF2/RAD54-like_C"/>
</dbReference>
<keyword evidence="6" id="KW-0347">Helicase</keyword>
<keyword evidence="2" id="KW-0479">Metal-binding</keyword>
<reference evidence="6 7" key="1">
    <citation type="journal article" date="2013" name="Int. J. Syst. Evol. Microbiol.">
        <title>Marinoscillum luteum sp. nov., isolated from marine sediment.</title>
        <authorList>
            <person name="Cha I.T."/>
            <person name="Park S.J."/>
            <person name="Kim S.J."/>
            <person name="Kim J.G."/>
            <person name="Jung M.Y."/>
            <person name="Shin K.S."/>
            <person name="Kwon K.K."/>
            <person name="Yang S.H."/>
            <person name="Seo Y.S."/>
            <person name="Rhee S.K."/>
        </authorList>
    </citation>
    <scope>NUCLEOTIDE SEQUENCE [LARGE SCALE GENOMIC DNA]</scope>
    <source>
        <strain evidence="6 7">KCTC 23939</strain>
    </source>
</reference>
<dbReference type="PROSITE" id="PS51192">
    <property type="entry name" value="HELICASE_ATP_BIND_1"/>
    <property type="match status" value="1"/>
</dbReference>
<dbReference type="InterPro" id="IPR000330">
    <property type="entry name" value="SNF2_N"/>
</dbReference>
<dbReference type="EC" id="3.6.4.-" evidence="6"/>
<keyword evidence="6" id="KW-0547">Nucleotide-binding</keyword>
<dbReference type="InterPro" id="IPR038718">
    <property type="entry name" value="SNF2-like_sf"/>
</dbReference>
<dbReference type="Gene3D" id="3.40.50.300">
    <property type="entry name" value="P-loop containing nucleotide triphosphate hydrolases"/>
    <property type="match status" value="1"/>
</dbReference>
<dbReference type="GO" id="GO:0004386">
    <property type="term" value="F:helicase activity"/>
    <property type="evidence" value="ECO:0007669"/>
    <property type="project" value="UniProtKB-KW"/>
</dbReference>
<accession>A0ABW7N3N0</accession>
<dbReference type="Proteomes" id="UP001610063">
    <property type="component" value="Unassembled WGS sequence"/>
</dbReference>
<keyword evidence="7" id="KW-1185">Reference proteome</keyword>
<keyword evidence="6" id="KW-0067">ATP-binding</keyword>
<dbReference type="SMART" id="SM00490">
    <property type="entry name" value="HELICc"/>
    <property type="match status" value="1"/>
</dbReference>
<keyword evidence="1 6" id="KW-0378">Hydrolase</keyword>
<dbReference type="PROSITE" id="PS51194">
    <property type="entry name" value="HELICASE_CTER"/>
    <property type="match status" value="1"/>
</dbReference>
<dbReference type="InterPro" id="IPR014001">
    <property type="entry name" value="Helicase_ATP-bd"/>
</dbReference>
<dbReference type="PANTHER" id="PTHR45629">
    <property type="entry name" value="SNF2/RAD54 FAMILY MEMBER"/>
    <property type="match status" value="1"/>
</dbReference>
<dbReference type="PROSITE" id="PS50966">
    <property type="entry name" value="ZF_SWIM"/>
    <property type="match status" value="1"/>
</dbReference>
<dbReference type="InterPro" id="IPR027417">
    <property type="entry name" value="P-loop_NTPase"/>
</dbReference>
<feature type="domain" description="SWIM-type" evidence="3">
    <location>
        <begin position="33"/>
        <end position="69"/>
    </location>
</feature>
<sequence length="1090" mass="124570">MDTSETISGGSLFPYGITLNEAFFAIEANNTTFSVSVIQQQSQTILFCECAENTGQMCLHQARALSALTRQEDLQLFFNNQLRHARLKRVAYDYGLENEPDLDEYFRLELYQNRLVINPVNPALTAVTHEHLAELRNSILSPEPPPAPAANSEAETEFIVLRQHKYYKGLQAELCAAPHNQQGKIKAPIRTIDTQAAIWHTSSPGDIKFLMGIGQLKNRTEERLGTRDITALRAVIQNPANYPIYYHQASASESLSPKSLLPIKVRRLQKDITLTVSESKGVYEISASVSINGVTHQVADLSLRLQCFLVIAEVWYFVDKLPVLSIVQLLKQKSGRMLIYASAFREFKAQFLDKVADKIHIEYTFIAKASPRQLAASEYVSDTEKIIYLSDFGSHVMIMPVMRYNDVEIPVRTKRQVFGKDENGGEFLVDRDTQSEIELTALLIKQHPDFREQLENELDHFYLHKRQFLNEDWFLPAFEDWGHAGIRVLGFNELEGNKVNPHKARIDIKVLSGLNWFNATISARFGRKKASVKKIQVAVKNKSKYVQLDDGTMGILPQEWIEKFAAYFTAGDLNEEDMISIPKINFSDIEELFDEEMLDETTKRDIRLLKQKVEDFTSIQPVPVPKTLQGTLRTYQQEGLNWLNFLDEYNFGGCLADDMGLGKSIQIIAFALLQKEKTPNSTNLLVVPTTLIFNWQAEISRFAPSLSVYTLQGADRIKGTDGLEKFDIILISYNTLLTDISYLRNFEFNYIFLDESQQIKNPESQRYKAARLLQSRNKVVITGTPIENNTFDLYSQFSFACPGLFGNKRHFKELYSVPIDRFKDSRRAKELQQKIKPFLLRRTKQQVAKELPKKTEMILYCPMDTEQRETYNAYEKEFRDYISVTEAEELERNPMHALKGLTKLRQICNSTKLLKSDEILGKKTSSKIDTLMEQIENNAPHHKMLVFSQFVSMLELIREELDARGIGYALLTGNTRNREAVVESFQQNEDIRVFLISLKAGGTGLNLVEASYVYLVDPWWNPAVENQAIDRVHRIGQENNVTAIRLICPDTIEQKILQLQTTKKQLSGELITEDSASAKLLSKAELLKML</sequence>
<evidence type="ECO:0000259" key="4">
    <source>
        <dbReference type="PROSITE" id="PS51192"/>
    </source>
</evidence>
<dbReference type="SMART" id="SM00487">
    <property type="entry name" value="DEXDc"/>
    <property type="match status" value="1"/>
</dbReference>
<name>A0ABW7N3N0_9BACT</name>
<dbReference type="CDD" id="cd18793">
    <property type="entry name" value="SF2_C_SNF"/>
    <property type="match status" value="1"/>
</dbReference>
<dbReference type="Pfam" id="PF00176">
    <property type="entry name" value="SNF2-rel_dom"/>
    <property type="match status" value="1"/>
</dbReference>
<keyword evidence="2" id="KW-0863">Zinc-finger</keyword>
<dbReference type="RefSeq" id="WP_395415960.1">
    <property type="nucleotide sequence ID" value="NZ_JBIPKE010000010.1"/>
</dbReference>
<dbReference type="SUPFAM" id="SSF52540">
    <property type="entry name" value="P-loop containing nucleoside triphosphate hydrolases"/>
    <property type="match status" value="2"/>
</dbReference>
<dbReference type="Pfam" id="PF08455">
    <property type="entry name" value="SNF2_assoc"/>
    <property type="match status" value="1"/>
</dbReference>
<dbReference type="PANTHER" id="PTHR45629:SF7">
    <property type="entry name" value="DNA EXCISION REPAIR PROTEIN ERCC-6-RELATED"/>
    <property type="match status" value="1"/>
</dbReference>
<feature type="domain" description="Helicase ATP-binding" evidence="4">
    <location>
        <begin position="644"/>
        <end position="803"/>
    </location>
</feature>
<dbReference type="Gene3D" id="3.40.50.10810">
    <property type="entry name" value="Tandem AAA-ATPase domain"/>
    <property type="match status" value="1"/>
</dbReference>
<dbReference type="GO" id="GO:0016787">
    <property type="term" value="F:hydrolase activity"/>
    <property type="evidence" value="ECO:0007669"/>
    <property type="project" value="UniProtKB-KW"/>
</dbReference>